<dbReference type="Proteomes" id="UP001309705">
    <property type="component" value="Unassembled WGS sequence"/>
</dbReference>
<keyword evidence="2" id="KW-1185">Reference proteome</keyword>
<evidence type="ECO:0000313" key="2">
    <source>
        <dbReference type="Proteomes" id="UP001309705"/>
    </source>
</evidence>
<evidence type="ECO:0008006" key="3">
    <source>
        <dbReference type="Google" id="ProtNLM"/>
    </source>
</evidence>
<evidence type="ECO:0000313" key="1">
    <source>
        <dbReference type="EMBL" id="MEC5343167.1"/>
    </source>
</evidence>
<proteinExistence type="predicted"/>
<sequence length="302" mass="33695">MPENGIRSTYSQSPFQILMYDDQGLISTGTAFFYSLAETWFLITNWHNISGKNFLSKEPLSGNRFPTYIKAKISVYYKDGKSSNNDFLPVGHKINIYENYTPVWYEHPVLGSDCDVIAIPMVRPQNCPDFMHNAVNLINTKRIPVKPGNSSFIIGFPSSLSIGFGLPLWKSGYIASEPYYPVKIGGEVSEVGGLKNGKELPAFYVDTLTRAGMSGSPVFASYTGNWDMTNPYNPINPDDPLFWQRDDIALGENRMEFVGCYSGRIGLKEEGAALGLCWTVKTINEICEAKTIGKHPHVSQEE</sequence>
<dbReference type="InterPro" id="IPR009003">
    <property type="entry name" value="Peptidase_S1_PA"/>
</dbReference>
<dbReference type="EMBL" id="JAYWTM010000007">
    <property type="protein sequence ID" value="MEC5343167.1"/>
    <property type="molecule type" value="Genomic_DNA"/>
</dbReference>
<accession>A0ABU6JRR1</accession>
<dbReference type="SUPFAM" id="SSF50494">
    <property type="entry name" value="Trypsin-like serine proteases"/>
    <property type="match status" value="1"/>
</dbReference>
<dbReference type="RefSeq" id="WP_327618143.1">
    <property type="nucleotide sequence ID" value="NZ_JAYWTM010000007.1"/>
</dbReference>
<organism evidence="1 2">
    <name type="scientific">Brenneria populi</name>
    <dbReference type="NCBI Taxonomy" id="1505588"/>
    <lineage>
        <taxon>Bacteria</taxon>
        <taxon>Pseudomonadati</taxon>
        <taxon>Pseudomonadota</taxon>
        <taxon>Gammaproteobacteria</taxon>
        <taxon>Enterobacterales</taxon>
        <taxon>Pectobacteriaceae</taxon>
        <taxon>Brenneria</taxon>
    </lineage>
</organism>
<gene>
    <name evidence="1" type="ORF">VSX58_11245</name>
</gene>
<comment type="caution">
    <text evidence="1">The sequence shown here is derived from an EMBL/GenBank/DDBJ whole genome shotgun (WGS) entry which is preliminary data.</text>
</comment>
<protein>
    <recommendedName>
        <fullName evidence="3">Serine protease</fullName>
    </recommendedName>
</protein>
<name>A0ABU6JRR1_9GAMM</name>
<reference evidence="1 2" key="1">
    <citation type="journal article" date="2017" name="Int. J. Syst. Evol. Microbiol.">
        <title>Brenneria populi subsp. brevivirga subsp. nov. isolated from symptomatic bark of Populus x euramericana canker, and description of Brenneria populi subsp. populi subsp. nov.</title>
        <authorList>
            <person name="Zheng M.H."/>
            <person name="Piao C.G."/>
            <person name="Xue H."/>
            <person name="Guo M.W."/>
            <person name="Li Y."/>
        </authorList>
    </citation>
    <scope>NUCLEOTIDE SEQUENCE [LARGE SCALE GENOMIC DNA]</scope>
    <source>
        <strain evidence="1 2">D9-5</strain>
    </source>
</reference>